<dbReference type="Proteomes" id="UP000186096">
    <property type="component" value="Unassembled WGS sequence"/>
</dbReference>
<gene>
    <name evidence="2" type="ORF">SAMN05421833_105300</name>
</gene>
<dbReference type="STRING" id="58117.SAMN05421833_105300"/>
<dbReference type="OrthoDB" id="3698941at2"/>
<dbReference type="EMBL" id="FTNI01000005">
    <property type="protein sequence ID" value="SIR06258.1"/>
    <property type="molecule type" value="Genomic_DNA"/>
</dbReference>
<dbReference type="RefSeq" id="WP_076434290.1">
    <property type="nucleotide sequence ID" value="NZ_FTNI01000005.1"/>
</dbReference>
<keyword evidence="3" id="KW-1185">Reference proteome</keyword>
<sequence>MRRDWEPEELIAAWTLLEGDWELVGNKRGATRLGFGVLLKFFELEGRFPRHSGEVPKAAVDYVAGQVKVDPALFTEYRWSGSTIEYHRAQVREALEFRESTRADEEVLAEWLATKICPMVFTDQGLRSAGSRLAGEDDRRRQARTFAAVLVQRQPVRHHRHRHGSPS</sequence>
<evidence type="ECO:0000259" key="1">
    <source>
        <dbReference type="Pfam" id="PF13700"/>
    </source>
</evidence>
<reference evidence="3" key="1">
    <citation type="submission" date="2017-01" db="EMBL/GenBank/DDBJ databases">
        <authorList>
            <person name="Varghese N."/>
            <person name="Submissions S."/>
        </authorList>
    </citation>
    <scope>NUCLEOTIDE SEQUENCE [LARGE SCALE GENOMIC DNA]</scope>
    <source>
        <strain evidence="3">ATCC 12950</strain>
    </source>
</reference>
<feature type="domain" description="DUF4158" evidence="1">
    <location>
        <begin position="4"/>
        <end position="114"/>
    </location>
</feature>
<name>A0A1N6XV45_9ACTN</name>
<dbReference type="Pfam" id="PF13700">
    <property type="entry name" value="DUF4158"/>
    <property type="match status" value="1"/>
</dbReference>
<protein>
    <recommendedName>
        <fullName evidence="1">DUF4158 domain-containing protein</fullName>
    </recommendedName>
</protein>
<evidence type="ECO:0000313" key="3">
    <source>
        <dbReference type="Proteomes" id="UP000186096"/>
    </source>
</evidence>
<proteinExistence type="predicted"/>
<dbReference type="InterPro" id="IPR025296">
    <property type="entry name" value="DUF4158"/>
</dbReference>
<evidence type="ECO:0000313" key="2">
    <source>
        <dbReference type="EMBL" id="SIR06258.1"/>
    </source>
</evidence>
<organism evidence="2 3">
    <name type="scientific">Microbispora rosea</name>
    <dbReference type="NCBI Taxonomy" id="58117"/>
    <lineage>
        <taxon>Bacteria</taxon>
        <taxon>Bacillati</taxon>
        <taxon>Actinomycetota</taxon>
        <taxon>Actinomycetes</taxon>
        <taxon>Streptosporangiales</taxon>
        <taxon>Streptosporangiaceae</taxon>
        <taxon>Microbispora</taxon>
    </lineage>
</organism>
<accession>A0A1N6XV45</accession>
<dbReference type="AlphaFoldDB" id="A0A1N6XV45"/>